<dbReference type="GO" id="GO:0004866">
    <property type="term" value="F:endopeptidase inhibitor activity"/>
    <property type="evidence" value="ECO:0007669"/>
    <property type="project" value="InterPro"/>
</dbReference>
<dbReference type="OrthoDB" id="68090at2759"/>
<evidence type="ECO:0000256" key="4">
    <source>
        <dbReference type="SAM" id="MobiDB-lite"/>
    </source>
</evidence>
<feature type="region of interest" description="Disordered" evidence="4">
    <location>
        <begin position="208"/>
        <end position="245"/>
    </location>
</feature>
<name>A0A7T8KHT9_CALRO</name>
<dbReference type="GO" id="GO:0070628">
    <property type="term" value="F:proteasome binding"/>
    <property type="evidence" value="ECO:0007669"/>
    <property type="project" value="InterPro"/>
</dbReference>
<dbReference type="InterPro" id="IPR021625">
    <property type="entry name" value="PI31_Prot_N"/>
</dbReference>
<keyword evidence="3" id="KW-0647">Proteasome</keyword>
<dbReference type="Pfam" id="PF11566">
    <property type="entry name" value="PI31_Prot_N"/>
    <property type="match status" value="1"/>
</dbReference>
<evidence type="ECO:0000256" key="1">
    <source>
        <dbReference type="ARBA" id="ARBA00006405"/>
    </source>
</evidence>
<dbReference type="Gene3D" id="3.40.1000.30">
    <property type="match status" value="1"/>
</dbReference>
<keyword evidence="7" id="KW-1185">Reference proteome</keyword>
<dbReference type="InterPro" id="IPR045128">
    <property type="entry name" value="PI31-like"/>
</dbReference>
<dbReference type="GO" id="GO:0043161">
    <property type="term" value="P:proteasome-mediated ubiquitin-dependent protein catabolic process"/>
    <property type="evidence" value="ECO:0007669"/>
    <property type="project" value="InterPro"/>
</dbReference>
<dbReference type="EMBL" id="CP045890">
    <property type="protein sequence ID" value="QQP56125.1"/>
    <property type="molecule type" value="Genomic_DNA"/>
</dbReference>
<evidence type="ECO:0000256" key="2">
    <source>
        <dbReference type="ARBA" id="ARBA00015575"/>
    </source>
</evidence>
<feature type="domain" description="PI31 proteasome regulator N-terminal" evidence="5">
    <location>
        <begin position="18"/>
        <end position="157"/>
    </location>
</feature>
<evidence type="ECO:0000313" key="7">
    <source>
        <dbReference type="Proteomes" id="UP000595437"/>
    </source>
</evidence>
<dbReference type="PANTHER" id="PTHR13266">
    <property type="entry name" value="PROTEASOME INHIBITOR"/>
    <property type="match status" value="1"/>
</dbReference>
<reference evidence="7" key="1">
    <citation type="submission" date="2021-01" db="EMBL/GenBank/DDBJ databases">
        <title>Caligus Genome Assembly.</title>
        <authorList>
            <person name="Gallardo-Escarate C."/>
        </authorList>
    </citation>
    <scope>NUCLEOTIDE SEQUENCE [LARGE SCALE GENOMIC DNA]</scope>
</reference>
<proteinExistence type="inferred from homology"/>
<gene>
    <name evidence="6" type="ORF">FKW44_000682</name>
</gene>
<dbReference type="AlphaFoldDB" id="A0A7T8KHT9"/>
<accession>A0A7T8KHT9</accession>
<evidence type="ECO:0000259" key="5">
    <source>
        <dbReference type="Pfam" id="PF11566"/>
    </source>
</evidence>
<dbReference type="PANTHER" id="PTHR13266:SF1">
    <property type="entry name" value="PROTEASOME INHIBITOR PI31 SUBUNIT"/>
    <property type="match status" value="1"/>
</dbReference>
<comment type="similarity">
    <text evidence="1">Belongs to the proteasome inhibitor PI31 family.</text>
</comment>
<protein>
    <recommendedName>
        <fullName evidence="2">Proteasome inhibitor PI31 subunit</fullName>
    </recommendedName>
</protein>
<dbReference type="GO" id="GO:0000502">
    <property type="term" value="C:proteasome complex"/>
    <property type="evidence" value="ECO:0007669"/>
    <property type="project" value="UniProtKB-KW"/>
</dbReference>
<dbReference type="Proteomes" id="UP000595437">
    <property type="component" value="Chromosome 1"/>
</dbReference>
<evidence type="ECO:0000313" key="6">
    <source>
        <dbReference type="EMBL" id="QQP56125.1"/>
    </source>
</evidence>
<organism evidence="6 7">
    <name type="scientific">Caligus rogercresseyi</name>
    <name type="common">Sea louse</name>
    <dbReference type="NCBI Taxonomy" id="217165"/>
    <lineage>
        <taxon>Eukaryota</taxon>
        <taxon>Metazoa</taxon>
        <taxon>Ecdysozoa</taxon>
        <taxon>Arthropoda</taxon>
        <taxon>Crustacea</taxon>
        <taxon>Multicrustacea</taxon>
        <taxon>Hexanauplia</taxon>
        <taxon>Copepoda</taxon>
        <taxon>Siphonostomatoida</taxon>
        <taxon>Caligidae</taxon>
        <taxon>Caligus</taxon>
    </lineage>
</organism>
<sequence>MSEEYPFGLELVLSAHGPHIKVKADALIVLIHWKLLTDGHLRCVGTASSSEILRPEAFFSSVSGSEGGGVSIKYRGLGQQKTSKYLLKLHEVDAESLLLNVIRISDEKVLTLNFNPKKAVGESFLSNTVDIANVYVDPKELIRRVDKEILDVLFPKPTESASLKVDRGTTSNYEPRPIHPLPGHIPRPNMPMHPFPDIVDPIGRGDLEPFSNDGSGMLMDPFGGRRRRDPTYPNFDPPMEEASSE</sequence>
<evidence type="ECO:0000256" key="3">
    <source>
        <dbReference type="ARBA" id="ARBA00022942"/>
    </source>
</evidence>